<dbReference type="STRING" id="1142511.WIGMOR_0242"/>
<dbReference type="AlphaFoldDB" id="H6Q4M4"/>
<protein>
    <submittedName>
        <fullName evidence="3">Biotin-[acetylCoA carboxylase] holoenzyme synthetase/DNA-binding transcriptional repressor</fullName>
    </submittedName>
</protein>
<dbReference type="InterPro" id="IPR004408">
    <property type="entry name" value="Biotin_CoA_COase_ligase"/>
</dbReference>
<dbReference type="eggNOG" id="COG0340">
    <property type="taxonomic scope" value="Bacteria"/>
</dbReference>
<evidence type="ECO:0000313" key="4">
    <source>
        <dbReference type="Proteomes" id="UP000009061"/>
    </source>
</evidence>
<evidence type="ECO:0000256" key="1">
    <source>
        <dbReference type="ARBA" id="ARBA00022598"/>
    </source>
</evidence>
<dbReference type="KEGG" id="wgl:WIGMOR_0242"/>
<evidence type="ECO:0000313" key="3">
    <source>
        <dbReference type="EMBL" id="AFA41084.1"/>
    </source>
</evidence>
<dbReference type="PANTHER" id="PTHR12835">
    <property type="entry name" value="BIOTIN PROTEIN LIGASE"/>
    <property type="match status" value="1"/>
</dbReference>
<dbReference type="HOGENOM" id="CLU_051096_4_0_6"/>
<gene>
    <name evidence="3" type="primary">birA</name>
    <name evidence="3" type="synonym">bioR</name>
    <name evidence="3" type="synonym">dhbB</name>
    <name evidence="3" type="ORF">WIGMOR_0242</name>
</gene>
<feature type="domain" description="BPL/LPL catalytic" evidence="2">
    <location>
        <begin position="74"/>
        <end position="254"/>
    </location>
</feature>
<dbReference type="SUPFAM" id="SSF55681">
    <property type="entry name" value="Class II aaRS and biotin synthetases"/>
    <property type="match status" value="1"/>
</dbReference>
<organism evidence="3 4">
    <name type="scientific">Wigglesworthia glossinidia endosymbiont of Glossina morsitans morsitans</name>
    <name type="common">Yale colony</name>
    <dbReference type="NCBI Taxonomy" id="1142511"/>
    <lineage>
        <taxon>Bacteria</taxon>
        <taxon>Pseudomonadati</taxon>
        <taxon>Pseudomonadota</taxon>
        <taxon>Gammaproteobacteria</taxon>
        <taxon>Enterobacterales</taxon>
        <taxon>Erwiniaceae</taxon>
        <taxon>Wigglesworthia</taxon>
    </lineage>
</organism>
<dbReference type="Gene3D" id="3.30.930.10">
    <property type="entry name" value="Bira Bifunctional Protein, Domain 2"/>
    <property type="match status" value="1"/>
</dbReference>
<dbReference type="InterPro" id="IPR004143">
    <property type="entry name" value="BPL_LPL_catalytic"/>
</dbReference>
<dbReference type="PANTHER" id="PTHR12835:SF5">
    <property type="entry name" value="BIOTIN--PROTEIN LIGASE"/>
    <property type="match status" value="1"/>
</dbReference>
<keyword evidence="1" id="KW-0436">Ligase</keyword>
<dbReference type="InterPro" id="IPR045864">
    <property type="entry name" value="aa-tRNA-synth_II/BPL/LPL"/>
</dbReference>
<evidence type="ECO:0000259" key="2">
    <source>
        <dbReference type="PROSITE" id="PS51733"/>
    </source>
</evidence>
<accession>H6Q4M4</accession>
<sequence>MIDYNIFSKIVNTISDAKLHQINELIEENLINSNNIYLYLNAMYQYGIDISFKQSKYCYLKKPICLLNKMYIYKNFPKNKIFIFNIICSTNQYLAQNMSILNSGDICLAEYQTHGKGTRGKKWFASFGNNICLSMYWNIKTSLINLSQLSVKISQIVAKILINFGIPKIRIKFPNDIFIEDKKFAGILIETFNKKKCSVDIIIGIGINIIMSNIYSKLINITWTDLSRLKIAIDRNVLIVHIVSALHDQLKKIQNKYSIFDEI</sequence>
<dbReference type="EMBL" id="CP003315">
    <property type="protein sequence ID" value="AFA41084.1"/>
    <property type="molecule type" value="Genomic_DNA"/>
</dbReference>
<dbReference type="GO" id="GO:0004077">
    <property type="term" value="F:biotin--[biotin carboxyl-carrier protein] ligase activity"/>
    <property type="evidence" value="ECO:0007669"/>
    <property type="project" value="InterPro"/>
</dbReference>
<dbReference type="GO" id="GO:0003677">
    <property type="term" value="F:DNA binding"/>
    <property type="evidence" value="ECO:0007669"/>
    <property type="project" value="UniProtKB-KW"/>
</dbReference>
<keyword evidence="3" id="KW-0238">DNA-binding</keyword>
<dbReference type="PROSITE" id="PS51733">
    <property type="entry name" value="BPL_LPL_CATALYTIC"/>
    <property type="match status" value="1"/>
</dbReference>
<name>H6Q4M4_WIGGL</name>
<dbReference type="NCBIfam" id="TIGR00121">
    <property type="entry name" value="birA_ligase"/>
    <property type="match status" value="1"/>
</dbReference>
<keyword evidence="4" id="KW-1185">Reference proteome</keyword>
<dbReference type="Proteomes" id="UP000009061">
    <property type="component" value="Chromosome"/>
</dbReference>
<reference evidence="3 4" key="1">
    <citation type="journal article" date="2012" name="MBio">
        <title>Insight into the transmission biology and species-specific functional capabilities of tsetse (Diptera: glossinidae) obligate symbiont wigglesworthia.</title>
        <authorList>
            <person name="Rio R.V."/>
            <person name="Symula R.E."/>
            <person name="Wang J."/>
            <person name="Lohs C."/>
            <person name="Wu Y.N."/>
            <person name="Snyder A.K."/>
            <person name="Bjornson R.D."/>
            <person name="Oshima K."/>
            <person name="Biehl B.S."/>
            <person name="Perna N.T."/>
            <person name="Hattori M."/>
            <person name="Aksoy S."/>
        </authorList>
    </citation>
    <scope>NUCLEOTIDE SEQUENCE [LARGE SCALE GENOMIC DNA]</scope>
    <source>
        <strain evidence="3">WGM</strain>
    </source>
</reference>
<dbReference type="GO" id="GO:0005737">
    <property type="term" value="C:cytoplasm"/>
    <property type="evidence" value="ECO:0007669"/>
    <property type="project" value="TreeGrafter"/>
</dbReference>
<dbReference type="RefSeq" id="WP_014354023.1">
    <property type="nucleotide sequence ID" value="NC_016893.1"/>
</dbReference>
<proteinExistence type="predicted"/>
<dbReference type="OrthoDB" id="9807064at2"/>
<dbReference type="Pfam" id="PF03099">
    <property type="entry name" value="BPL_LplA_LipB"/>
    <property type="match status" value="1"/>
</dbReference>